<dbReference type="EMBL" id="GBRH01265282">
    <property type="protein sequence ID" value="JAD32613.1"/>
    <property type="molecule type" value="Transcribed_RNA"/>
</dbReference>
<reference evidence="2" key="1">
    <citation type="submission" date="2014-09" db="EMBL/GenBank/DDBJ databases">
        <authorList>
            <person name="Magalhaes I.L.F."/>
            <person name="Oliveira U."/>
            <person name="Santos F.R."/>
            <person name="Vidigal T.H.D.A."/>
            <person name="Brescovit A.D."/>
            <person name="Santos A.J."/>
        </authorList>
    </citation>
    <scope>NUCLEOTIDE SEQUENCE</scope>
    <source>
        <tissue evidence="2">Shoot tissue taken approximately 20 cm above the soil surface</tissue>
    </source>
</reference>
<organism evidence="2">
    <name type="scientific">Arundo donax</name>
    <name type="common">Giant reed</name>
    <name type="synonym">Donax arundinaceus</name>
    <dbReference type="NCBI Taxonomy" id="35708"/>
    <lineage>
        <taxon>Eukaryota</taxon>
        <taxon>Viridiplantae</taxon>
        <taxon>Streptophyta</taxon>
        <taxon>Embryophyta</taxon>
        <taxon>Tracheophyta</taxon>
        <taxon>Spermatophyta</taxon>
        <taxon>Magnoliopsida</taxon>
        <taxon>Liliopsida</taxon>
        <taxon>Poales</taxon>
        <taxon>Poaceae</taxon>
        <taxon>PACMAD clade</taxon>
        <taxon>Arundinoideae</taxon>
        <taxon>Arundineae</taxon>
        <taxon>Arundo</taxon>
    </lineage>
</organism>
<proteinExistence type="predicted"/>
<evidence type="ECO:0000313" key="2">
    <source>
        <dbReference type="EMBL" id="JAD32613.1"/>
    </source>
</evidence>
<protein>
    <submittedName>
        <fullName evidence="2">Uncharacterized protein</fullName>
    </submittedName>
</protein>
<name>A0A0A8Z4M8_ARUDO</name>
<evidence type="ECO:0000256" key="1">
    <source>
        <dbReference type="SAM" id="Phobius"/>
    </source>
</evidence>
<accession>A0A0A8Z4M8</accession>
<sequence>MIPSHRLPRLFLFPSIPSLAIPTHLFIMFFFHLLASHPNSRLNASIQQCSPPLVPWPRSDIAFDTSRIFYLLLQCLISPGLWERLRCQMRPLGRRVHLLHQSASQSFISTWLAAFRPPLHEAPPPVLSPDSLAHVRAAPGVFISSYHPCYITVSVNSFRRLKYQCFYTIVNYVKASSHSSQ</sequence>
<keyword evidence="1" id="KW-0472">Membrane</keyword>
<dbReference type="AlphaFoldDB" id="A0A0A8Z4M8"/>
<keyword evidence="1" id="KW-1133">Transmembrane helix</keyword>
<keyword evidence="1" id="KW-0812">Transmembrane</keyword>
<feature type="transmembrane region" description="Helical" evidence="1">
    <location>
        <begin position="12"/>
        <end position="35"/>
    </location>
</feature>
<reference evidence="2" key="2">
    <citation type="journal article" date="2015" name="Data Brief">
        <title>Shoot transcriptome of the giant reed, Arundo donax.</title>
        <authorList>
            <person name="Barrero R.A."/>
            <person name="Guerrero F.D."/>
            <person name="Moolhuijzen P."/>
            <person name="Goolsby J.A."/>
            <person name="Tidwell J."/>
            <person name="Bellgard S.E."/>
            <person name="Bellgard M.I."/>
        </authorList>
    </citation>
    <scope>NUCLEOTIDE SEQUENCE</scope>
    <source>
        <tissue evidence="2">Shoot tissue taken approximately 20 cm above the soil surface</tissue>
    </source>
</reference>